<dbReference type="NCBIfam" id="NF002761">
    <property type="entry name" value="PRK02821.1"/>
    <property type="match status" value="1"/>
</dbReference>
<dbReference type="CDD" id="cd22533">
    <property type="entry name" value="KH-II_YlqC-like"/>
    <property type="match status" value="1"/>
</dbReference>
<keyword evidence="5" id="KW-1185">Reference proteome</keyword>
<organism evidence="4 5">
    <name type="scientific">Actinopolymorpha pittospori</name>
    <dbReference type="NCBI Taxonomy" id="648752"/>
    <lineage>
        <taxon>Bacteria</taxon>
        <taxon>Bacillati</taxon>
        <taxon>Actinomycetota</taxon>
        <taxon>Actinomycetes</taxon>
        <taxon>Propionibacteriales</taxon>
        <taxon>Actinopolymorphaceae</taxon>
        <taxon>Actinopolymorpha</taxon>
    </lineage>
</organism>
<dbReference type="InterPro" id="IPR015946">
    <property type="entry name" value="KH_dom-like_a/b"/>
</dbReference>
<accession>A0A927N6T7</accession>
<gene>
    <name evidence="3" type="primary">khpA</name>
    <name evidence="4" type="ORF">HEB94_008156</name>
</gene>
<dbReference type="PROSITE" id="PS50084">
    <property type="entry name" value="KH_TYPE_1"/>
    <property type="match status" value="1"/>
</dbReference>
<reference evidence="4" key="1">
    <citation type="submission" date="2020-10" db="EMBL/GenBank/DDBJ databases">
        <title>Sequencing the genomes of 1000 actinobacteria strains.</title>
        <authorList>
            <person name="Klenk H.-P."/>
        </authorList>
    </citation>
    <scope>NUCLEOTIDE SEQUENCE</scope>
    <source>
        <strain evidence="4">DSM 45354</strain>
    </source>
</reference>
<comment type="caution">
    <text evidence="4">The sequence shown here is derived from an EMBL/GenBank/DDBJ whole genome shotgun (WGS) entry which is preliminary data.</text>
</comment>
<comment type="similarity">
    <text evidence="3">Belongs to the KhpA RNA-binding protein family.</text>
</comment>
<keyword evidence="1 3" id="KW-0963">Cytoplasm</keyword>
<evidence type="ECO:0000313" key="5">
    <source>
        <dbReference type="Proteomes" id="UP000638648"/>
    </source>
</evidence>
<evidence type="ECO:0000313" key="4">
    <source>
        <dbReference type="EMBL" id="MBE1611308.1"/>
    </source>
</evidence>
<dbReference type="GO" id="GO:0003723">
    <property type="term" value="F:RNA binding"/>
    <property type="evidence" value="ECO:0007669"/>
    <property type="project" value="UniProtKB-UniRule"/>
</dbReference>
<dbReference type="GO" id="GO:0005737">
    <property type="term" value="C:cytoplasm"/>
    <property type="evidence" value="ECO:0007669"/>
    <property type="project" value="UniProtKB-SubCell"/>
</dbReference>
<evidence type="ECO:0000256" key="1">
    <source>
        <dbReference type="ARBA" id="ARBA00022490"/>
    </source>
</evidence>
<keyword evidence="2 3" id="KW-0694">RNA-binding</keyword>
<dbReference type="InterPro" id="IPR020627">
    <property type="entry name" value="KhpA"/>
</dbReference>
<dbReference type="EMBL" id="JADBEM010000001">
    <property type="protein sequence ID" value="MBE1611308.1"/>
    <property type="molecule type" value="Genomic_DNA"/>
</dbReference>
<comment type="function">
    <text evidence="3">A probable RNA-binding protein.</text>
</comment>
<dbReference type="RefSeq" id="WP_192754537.1">
    <property type="nucleotide sequence ID" value="NZ_BAABJL010000042.1"/>
</dbReference>
<dbReference type="SUPFAM" id="SSF54814">
    <property type="entry name" value="Prokaryotic type KH domain (KH-domain type II)"/>
    <property type="match status" value="1"/>
</dbReference>
<proteinExistence type="inferred from homology"/>
<dbReference type="AlphaFoldDB" id="A0A927N6T7"/>
<dbReference type="Gene3D" id="3.30.300.20">
    <property type="match status" value="1"/>
</dbReference>
<sequence length="82" mass="9279">MLVEALEHVVRGIVGHPDDVRVTTRELRRGRTFEVRVHPEDFGRVIGRRGRTAHAIRTVVGALDKGRSPRIDFVEARGRTGR</sequence>
<evidence type="ECO:0000256" key="2">
    <source>
        <dbReference type="ARBA" id="ARBA00022884"/>
    </source>
</evidence>
<name>A0A927N6T7_9ACTN</name>
<comment type="subcellular location">
    <subcellularLocation>
        <location evidence="3">Cytoplasm</location>
    </subcellularLocation>
</comment>
<protein>
    <recommendedName>
        <fullName evidence="3">RNA-binding protein KhpA</fullName>
    </recommendedName>
    <alternativeName>
        <fullName evidence="3">KH-domain protein A</fullName>
    </alternativeName>
</protein>
<dbReference type="Pfam" id="PF13083">
    <property type="entry name" value="KH_KhpA-B"/>
    <property type="match status" value="1"/>
</dbReference>
<dbReference type="HAMAP" id="MF_00088">
    <property type="entry name" value="KhpA"/>
    <property type="match status" value="1"/>
</dbReference>
<dbReference type="InterPro" id="IPR009019">
    <property type="entry name" value="KH_sf_prok-type"/>
</dbReference>
<dbReference type="PANTHER" id="PTHR34654">
    <property type="entry name" value="UPF0109 PROTEIN SCO5592"/>
    <property type="match status" value="1"/>
</dbReference>
<dbReference type="Proteomes" id="UP000638648">
    <property type="component" value="Unassembled WGS sequence"/>
</dbReference>
<evidence type="ECO:0000256" key="3">
    <source>
        <dbReference type="HAMAP-Rule" id="MF_00088"/>
    </source>
</evidence>
<dbReference type="PANTHER" id="PTHR34654:SF1">
    <property type="entry name" value="RNA-BINDING PROTEIN KHPA"/>
    <property type="match status" value="1"/>
</dbReference>